<dbReference type="InterPro" id="IPR010935">
    <property type="entry name" value="SMC_hinge"/>
</dbReference>
<dbReference type="GO" id="GO:0005634">
    <property type="term" value="C:nucleus"/>
    <property type="evidence" value="ECO:0007669"/>
    <property type="project" value="UniProtKB-SubCell"/>
</dbReference>
<dbReference type="PANTHER" id="PTHR19306">
    <property type="entry name" value="STRUCTURAL MAINTENANCE OF CHROMOSOMES 5,6 SMC5, SMC6"/>
    <property type="match status" value="1"/>
</dbReference>
<dbReference type="GO" id="GO:0035861">
    <property type="term" value="C:site of double-strand break"/>
    <property type="evidence" value="ECO:0007669"/>
    <property type="project" value="TreeGrafter"/>
</dbReference>
<gene>
    <name evidence="15" type="primary">SMC6</name>
    <name evidence="15" type="ORF">A0H76_1927</name>
</gene>
<dbReference type="AlphaFoldDB" id="A0A1X0QKA8"/>
<dbReference type="Pfam" id="PF13175">
    <property type="entry name" value="AAA_15"/>
    <property type="match status" value="1"/>
</dbReference>
<evidence type="ECO:0000256" key="9">
    <source>
        <dbReference type="ARBA" id="ARBA00023172"/>
    </source>
</evidence>
<keyword evidence="10" id="KW-0234">DNA repair</keyword>
<dbReference type="VEuPathDB" id="MicrosporidiaDB:HERIO_669"/>
<dbReference type="InterPro" id="IPR036277">
    <property type="entry name" value="SMC_hinge_sf"/>
</dbReference>
<evidence type="ECO:0000259" key="14">
    <source>
        <dbReference type="Pfam" id="PF13175"/>
    </source>
</evidence>
<feature type="coiled-coil region" evidence="12">
    <location>
        <begin position="572"/>
        <end position="689"/>
    </location>
</feature>
<keyword evidence="4" id="KW-0158">Chromosome</keyword>
<evidence type="ECO:0000256" key="11">
    <source>
        <dbReference type="ARBA" id="ARBA00023242"/>
    </source>
</evidence>
<feature type="coiled-coil region" evidence="12">
    <location>
        <begin position="211"/>
        <end position="370"/>
    </location>
</feature>
<dbReference type="GO" id="GO:0003684">
    <property type="term" value="F:damaged DNA binding"/>
    <property type="evidence" value="ECO:0007669"/>
    <property type="project" value="TreeGrafter"/>
</dbReference>
<keyword evidence="11" id="KW-0539">Nucleus</keyword>
<evidence type="ECO:0000256" key="3">
    <source>
        <dbReference type="ARBA" id="ARBA00006793"/>
    </source>
</evidence>
<dbReference type="EMBL" id="LTAI01000048">
    <property type="protein sequence ID" value="ORE00221.1"/>
    <property type="molecule type" value="Genomic_DNA"/>
</dbReference>
<evidence type="ECO:0000256" key="8">
    <source>
        <dbReference type="ARBA" id="ARBA00023054"/>
    </source>
</evidence>
<evidence type="ECO:0000256" key="12">
    <source>
        <dbReference type="SAM" id="Coils"/>
    </source>
</evidence>
<feature type="domain" description="SMC hinge" evidence="13">
    <location>
        <begin position="420"/>
        <end position="532"/>
    </location>
</feature>
<evidence type="ECO:0000313" key="15">
    <source>
        <dbReference type="EMBL" id="ORE00221.1"/>
    </source>
</evidence>
<reference evidence="15 16" key="1">
    <citation type="journal article" date="2017" name="Environ. Microbiol.">
        <title>Decay of the glycolytic pathway and adaptation to intranuclear parasitism within Enterocytozoonidae microsporidia.</title>
        <authorList>
            <person name="Wiredu Boakye D."/>
            <person name="Jaroenlak P."/>
            <person name="Prachumwat A."/>
            <person name="Williams T.A."/>
            <person name="Bateman K.S."/>
            <person name="Itsathitphaisarn O."/>
            <person name="Sritunyalucksana K."/>
            <person name="Paszkiewicz K.H."/>
            <person name="Moore K.A."/>
            <person name="Stentiford G.D."/>
            <person name="Williams B.A."/>
        </authorList>
    </citation>
    <scope>NUCLEOTIDE SEQUENCE [LARGE SCALE GENOMIC DNA]</scope>
    <source>
        <strain evidence="16">canceri</strain>
    </source>
</reference>
<evidence type="ECO:0000256" key="10">
    <source>
        <dbReference type="ARBA" id="ARBA00023204"/>
    </source>
</evidence>
<evidence type="ECO:0000259" key="13">
    <source>
        <dbReference type="Pfam" id="PF06470"/>
    </source>
</evidence>
<dbReference type="GO" id="GO:0003697">
    <property type="term" value="F:single-stranded DNA binding"/>
    <property type="evidence" value="ECO:0007669"/>
    <property type="project" value="TreeGrafter"/>
</dbReference>
<keyword evidence="8 12" id="KW-0175">Coiled coil</keyword>
<dbReference type="SUPFAM" id="SSF75553">
    <property type="entry name" value="Smc hinge domain"/>
    <property type="match status" value="1"/>
</dbReference>
<feature type="domain" description="Endonuclease GajA/Old nuclease/RecF-like AAA" evidence="14">
    <location>
        <begin position="8"/>
        <end position="374"/>
    </location>
</feature>
<dbReference type="InterPro" id="IPR041685">
    <property type="entry name" value="AAA_GajA/Old/RecF-like"/>
</dbReference>
<dbReference type="GO" id="GO:0005524">
    <property type="term" value="F:ATP binding"/>
    <property type="evidence" value="ECO:0007669"/>
    <property type="project" value="UniProtKB-KW"/>
</dbReference>
<dbReference type="Proteomes" id="UP000192501">
    <property type="component" value="Unassembled WGS sequence"/>
</dbReference>
<dbReference type="PANTHER" id="PTHR19306:SF6">
    <property type="entry name" value="STRUCTURAL MAINTENANCE OF CHROMOSOMES PROTEIN 6"/>
    <property type="match status" value="1"/>
</dbReference>
<dbReference type="GO" id="GO:0016887">
    <property type="term" value="F:ATP hydrolysis activity"/>
    <property type="evidence" value="ECO:0007669"/>
    <property type="project" value="InterPro"/>
</dbReference>
<dbReference type="GO" id="GO:0030915">
    <property type="term" value="C:Smc5-Smc6 complex"/>
    <property type="evidence" value="ECO:0007669"/>
    <property type="project" value="TreeGrafter"/>
</dbReference>
<dbReference type="Gene3D" id="3.40.50.300">
    <property type="entry name" value="P-loop containing nucleotide triphosphate hydrolases"/>
    <property type="match status" value="2"/>
</dbReference>
<evidence type="ECO:0000256" key="5">
    <source>
        <dbReference type="ARBA" id="ARBA00022741"/>
    </source>
</evidence>
<evidence type="ECO:0000256" key="1">
    <source>
        <dbReference type="ARBA" id="ARBA00004123"/>
    </source>
</evidence>
<dbReference type="SUPFAM" id="SSF52540">
    <property type="entry name" value="P-loop containing nucleoside triphosphate hydrolases"/>
    <property type="match status" value="1"/>
</dbReference>
<comment type="subcellular location">
    <subcellularLocation>
        <location evidence="2">Chromosome</location>
    </subcellularLocation>
    <subcellularLocation>
        <location evidence="1">Nucleus</location>
    </subcellularLocation>
</comment>
<protein>
    <submittedName>
        <fullName evidence="15">SMC6</fullName>
    </submittedName>
</protein>
<keyword evidence="5" id="KW-0547">Nucleotide-binding</keyword>
<sequence>MKETKILIKSVKLKNFMCHKNFKIDFSKPITCICGVNGSGKSAVMIALGILFGKTAASMERGNSYRSLIRSETQMAVIEVTLNNYLNLKSSFYQVPYGDEITIIKQLHFKGTTDIKVIIEGKAKRLKKYEMDNIMFEYGLNLANPLNFLTQEESKKILNVKKTSDLYDFFYVGTEFKKLDEDIRICGIETKEMISKITETKNKQVILSKQLEVLNKNIDFMNQDYESLLEQVHKEEQWHLIFEMENEKKELETKLDRYQAEENILINKIDKISKEQTPQQKLSDLTEINNKIDKVEVDYEKLTKDYKDIVNQYEEKKIQLEKVRQRSNKKQLEEEFDELTFNINEAKNKIKDLEKQNDDLNEMVYEENLNNQNVSKASDVIRRELHLIANNNSNNPALDKVLKSFNLINEEIKRMSFKDEVIGPIVDYIELKEQKWYKAISGCLSKSLNNYIVFNIDDREKLNQLFKEKKLQFPILLLQSKNKFKNLREPSSQYKTVYSVLKINKDSIVNALITYHNIEQIILIEDRQEAYKVIESQPTNVDCAFILTGDRIKMIGKYLSDNRDREMGFYYFEDSKSREKDLKNQLSNLKTKNEYTNLRKELENEIRNYRNVVRNCENELKRVTPELDSFKIVRDEDLDMMERKMQIINKQKTNMKSKKEILHQNLIDLKNEKSKIQSQNDQINDQISNYFKVKNQMINDVRVEMRMIEENKRIDQIALEAKKTQIKIKSKELGERTNFRSKDKLMEDKIFLKQKIMEVKELGNKDLMIQNKEKLTEEILLLTDNINSFDNLLNVTLNTINMREEKRNEIINVKTKEAIREFNIQTNKSGYDGSLEFDHVNKLLDLKMRVHNSSILGNKNTLSGGEKSFASVCFLLSLWKSFVCPVKVLDEFDVFMDPLNRKNAIKALFDFVKQENIQLILITPLNLSDLVDEMCEIKKLEKIER</sequence>
<keyword evidence="9" id="KW-0233">DNA recombination</keyword>
<evidence type="ECO:0000256" key="2">
    <source>
        <dbReference type="ARBA" id="ARBA00004286"/>
    </source>
</evidence>
<evidence type="ECO:0000256" key="6">
    <source>
        <dbReference type="ARBA" id="ARBA00022763"/>
    </source>
</evidence>
<keyword evidence="7" id="KW-0067">ATP-binding</keyword>
<accession>A0A1X0QKA8</accession>
<evidence type="ECO:0000313" key="16">
    <source>
        <dbReference type="Proteomes" id="UP000192501"/>
    </source>
</evidence>
<evidence type="ECO:0000256" key="4">
    <source>
        <dbReference type="ARBA" id="ARBA00022454"/>
    </source>
</evidence>
<dbReference type="VEuPathDB" id="MicrosporidiaDB:A0H76_1927"/>
<comment type="caution">
    <text evidence="15">The sequence shown here is derived from an EMBL/GenBank/DDBJ whole genome shotgun (WGS) entry which is preliminary data.</text>
</comment>
<dbReference type="Pfam" id="PF06470">
    <property type="entry name" value="SMC_hinge"/>
    <property type="match status" value="1"/>
</dbReference>
<comment type="similarity">
    <text evidence="3">Belongs to the SMC family. SMC6 subfamily.</text>
</comment>
<keyword evidence="6" id="KW-0227">DNA damage</keyword>
<dbReference type="InterPro" id="IPR027417">
    <property type="entry name" value="P-loop_NTPase"/>
</dbReference>
<name>A0A1X0QKA8_9MICR</name>
<evidence type="ECO:0000256" key="7">
    <source>
        <dbReference type="ARBA" id="ARBA00022840"/>
    </source>
</evidence>
<dbReference type="GO" id="GO:0000724">
    <property type="term" value="P:double-strand break repair via homologous recombination"/>
    <property type="evidence" value="ECO:0007669"/>
    <property type="project" value="TreeGrafter"/>
</dbReference>
<dbReference type="GO" id="GO:0051276">
    <property type="term" value="P:chromosome organization"/>
    <property type="evidence" value="ECO:0007669"/>
    <property type="project" value="InterPro"/>
</dbReference>
<proteinExistence type="inferred from homology"/>
<organism evidence="15 16">
    <name type="scientific">Hepatospora eriocheir</name>
    <dbReference type="NCBI Taxonomy" id="1081669"/>
    <lineage>
        <taxon>Eukaryota</taxon>
        <taxon>Fungi</taxon>
        <taxon>Fungi incertae sedis</taxon>
        <taxon>Microsporidia</taxon>
        <taxon>Hepatosporidae</taxon>
        <taxon>Hepatospora</taxon>
    </lineage>
</organism>